<reference evidence="1 2" key="1">
    <citation type="journal article" date="2024" name="Proc. Natl. Acad. Sci. U.S.A.">
        <title>The genetic regulatory architecture and epigenomic basis for age-related changes in rattlesnake venom.</title>
        <authorList>
            <person name="Hogan M.P."/>
            <person name="Holding M.L."/>
            <person name="Nystrom G.S."/>
            <person name="Colston T.J."/>
            <person name="Bartlett D.A."/>
            <person name="Mason A.J."/>
            <person name="Ellsworth S.A."/>
            <person name="Rautsaw R.M."/>
            <person name="Lawrence K.C."/>
            <person name="Strickland J.L."/>
            <person name="He B."/>
            <person name="Fraser P."/>
            <person name="Margres M.J."/>
            <person name="Gilbert D.M."/>
            <person name="Gibbs H.L."/>
            <person name="Parkinson C.L."/>
            <person name="Rokyta D.R."/>
        </authorList>
    </citation>
    <scope>NUCLEOTIDE SEQUENCE [LARGE SCALE GENOMIC DNA]</scope>
    <source>
        <strain evidence="1">DRR0105</strain>
    </source>
</reference>
<comment type="caution">
    <text evidence="1">The sequence shown here is derived from an EMBL/GenBank/DDBJ whole genome shotgun (WGS) entry which is preliminary data.</text>
</comment>
<dbReference type="Proteomes" id="UP001474421">
    <property type="component" value="Unassembled WGS sequence"/>
</dbReference>
<evidence type="ECO:0000313" key="1">
    <source>
        <dbReference type="EMBL" id="KAK9395511.1"/>
    </source>
</evidence>
<protein>
    <submittedName>
        <fullName evidence="1">Uncharacterized protein</fullName>
    </submittedName>
</protein>
<name>A0AAW1B1Q6_CROAD</name>
<dbReference type="EMBL" id="JAOTOJ010000009">
    <property type="protein sequence ID" value="KAK9395511.1"/>
    <property type="molecule type" value="Genomic_DNA"/>
</dbReference>
<keyword evidence="2" id="KW-1185">Reference proteome</keyword>
<proteinExistence type="predicted"/>
<accession>A0AAW1B1Q6</accession>
<evidence type="ECO:0000313" key="2">
    <source>
        <dbReference type="Proteomes" id="UP001474421"/>
    </source>
</evidence>
<organism evidence="1 2">
    <name type="scientific">Crotalus adamanteus</name>
    <name type="common">Eastern diamondback rattlesnake</name>
    <dbReference type="NCBI Taxonomy" id="8729"/>
    <lineage>
        <taxon>Eukaryota</taxon>
        <taxon>Metazoa</taxon>
        <taxon>Chordata</taxon>
        <taxon>Craniata</taxon>
        <taxon>Vertebrata</taxon>
        <taxon>Euteleostomi</taxon>
        <taxon>Lepidosauria</taxon>
        <taxon>Squamata</taxon>
        <taxon>Bifurcata</taxon>
        <taxon>Unidentata</taxon>
        <taxon>Episquamata</taxon>
        <taxon>Toxicofera</taxon>
        <taxon>Serpentes</taxon>
        <taxon>Colubroidea</taxon>
        <taxon>Viperidae</taxon>
        <taxon>Crotalinae</taxon>
        <taxon>Crotalus</taxon>
    </lineage>
</organism>
<sequence>MALASQHFSS</sequence>
<gene>
    <name evidence="1" type="ORF">NXF25_018872</name>
</gene>